<dbReference type="GO" id="GO:0005634">
    <property type="term" value="C:nucleus"/>
    <property type="evidence" value="ECO:0007669"/>
    <property type="project" value="UniProtKB-SubCell"/>
</dbReference>
<dbReference type="InterPro" id="IPR032308">
    <property type="entry name" value="TDBD"/>
</dbReference>
<dbReference type="SUPFAM" id="SSF57903">
    <property type="entry name" value="FYVE/PHD zinc finger"/>
    <property type="match status" value="1"/>
</dbReference>
<keyword evidence="3 6" id="KW-0863">Zinc-finger</keyword>
<dbReference type="InterPro" id="IPR011011">
    <property type="entry name" value="Znf_FYVE_PHD"/>
</dbReference>
<gene>
    <name evidence="8" type="ORF">O6P43_001028</name>
</gene>
<dbReference type="EMBL" id="JARAOO010000001">
    <property type="protein sequence ID" value="KAJ7981809.1"/>
    <property type="molecule type" value="Genomic_DNA"/>
</dbReference>
<dbReference type="AlphaFoldDB" id="A0AAD7QI59"/>
<dbReference type="Gene3D" id="3.30.40.10">
    <property type="entry name" value="Zinc/RING finger domain, C3HC4 (zinc finger)"/>
    <property type="match status" value="1"/>
</dbReference>
<feature type="domain" description="PHD-type" evidence="7">
    <location>
        <begin position="442"/>
        <end position="487"/>
    </location>
</feature>
<evidence type="ECO:0000256" key="1">
    <source>
        <dbReference type="ARBA" id="ARBA00004123"/>
    </source>
</evidence>
<keyword evidence="9" id="KW-1185">Reference proteome</keyword>
<evidence type="ECO:0000256" key="4">
    <source>
        <dbReference type="ARBA" id="ARBA00022833"/>
    </source>
</evidence>
<dbReference type="InterPro" id="IPR019787">
    <property type="entry name" value="Znf_PHD-finger"/>
</dbReference>
<comment type="caution">
    <text evidence="8">The sequence shown here is derived from an EMBL/GenBank/DDBJ whole genome shotgun (WGS) entry which is preliminary data.</text>
</comment>
<dbReference type="PANTHER" id="PTHR46508">
    <property type="entry name" value="PHD FINGER FAMILY PROTEIN"/>
    <property type="match status" value="1"/>
</dbReference>
<evidence type="ECO:0000256" key="2">
    <source>
        <dbReference type="ARBA" id="ARBA00022723"/>
    </source>
</evidence>
<keyword evidence="2" id="KW-0479">Metal-binding</keyword>
<dbReference type="InterPro" id="IPR013083">
    <property type="entry name" value="Znf_RING/FYVE/PHD"/>
</dbReference>
<dbReference type="Pfam" id="PF16135">
    <property type="entry name" value="TDBD"/>
    <property type="match status" value="1"/>
</dbReference>
<dbReference type="PANTHER" id="PTHR46508:SF2">
    <property type="entry name" value="INCREASED DNA METHYLATION 1"/>
    <property type="match status" value="1"/>
</dbReference>
<evidence type="ECO:0000259" key="7">
    <source>
        <dbReference type="PROSITE" id="PS50016"/>
    </source>
</evidence>
<evidence type="ECO:0000313" key="9">
    <source>
        <dbReference type="Proteomes" id="UP001163823"/>
    </source>
</evidence>
<evidence type="ECO:0000256" key="5">
    <source>
        <dbReference type="ARBA" id="ARBA00023242"/>
    </source>
</evidence>
<reference evidence="8 9" key="1">
    <citation type="journal article" date="2023" name="Science">
        <title>Elucidation of the pathway for biosynthesis of saponin adjuvants from the soapbark tree.</title>
        <authorList>
            <person name="Reed J."/>
            <person name="Orme A."/>
            <person name="El-Demerdash A."/>
            <person name="Owen C."/>
            <person name="Martin L.B.B."/>
            <person name="Misra R.C."/>
            <person name="Kikuchi S."/>
            <person name="Rejzek M."/>
            <person name="Martin A.C."/>
            <person name="Harkess A."/>
            <person name="Leebens-Mack J."/>
            <person name="Louveau T."/>
            <person name="Stephenson M.J."/>
            <person name="Osbourn A."/>
        </authorList>
    </citation>
    <scope>NUCLEOTIDE SEQUENCE [LARGE SCALE GENOMIC DNA]</scope>
    <source>
        <strain evidence="8">S10</strain>
    </source>
</reference>
<keyword evidence="5" id="KW-0539">Nucleus</keyword>
<dbReference type="CDD" id="cd15567">
    <property type="entry name" value="PHD4_NSD"/>
    <property type="match status" value="1"/>
</dbReference>
<dbReference type="KEGG" id="qsa:O6P43_001028"/>
<evidence type="ECO:0000256" key="6">
    <source>
        <dbReference type="PROSITE-ProRule" id="PRU00146"/>
    </source>
</evidence>
<dbReference type="InterPro" id="IPR001965">
    <property type="entry name" value="Znf_PHD"/>
</dbReference>
<evidence type="ECO:0000313" key="8">
    <source>
        <dbReference type="EMBL" id="KAJ7981809.1"/>
    </source>
</evidence>
<dbReference type="PROSITE" id="PS50016">
    <property type="entry name" value="ZF_PHD_2"/>
    <property type="match status" value="1"/>
</dbReference>
<comment type="subcellular location">
    <subcellularLocation>
        <location evidence="1">Nucleus</location>
    </subcellularLocation>
</comment>
<dbReference type="InterPro" id="IPR019786">
    <property type="entry name" value="Zinc_finger_PHD-type_CS"/>
</dbReference>
<dbReference type="GO" id="GO:0008270">
    <property type="term" value="F:zinc ion binding"/>
    <property type="evidence" value="ECO:0007669"/>
    <property type="project" value="UniProtKB-KW"/>
</dbReference>
<keyword evidence="4" id="KW-0862">Zinc</keyword>
<dbReference type="PROSITE" id="PS01359">
    <property type="entry name" value="ZF_PHD_1"/>
    <property type="match status" value="1"/>
</dbReference>
<organism evidence="8 9">
    <name type="scientific">Quillaja saponaria</name>
    <name type="common">Soap bark tree</name>
    <dbReference type="NCBI Taxonomy" id="32244"/>
    <lineage>
        <taxon>Eukaryota</taxon>
        <taxon>Viridiplantae</taxon>
        <taxon>Streptophyta</taxon>
        <taxon>Embryophyta</taxon>
        <taxon>Tracheophyta</taxon>
        <taxon>Spermatophyta</taxon>
        <taxon>Magnoliopsida</taxon>
        <taxon>eudicotyledons</taxon>
        <taxon>Gunneridae</taxon>
        <taxon>Pentapetalae</taxon>
        <taxon>rosids</taxon>
        <taxon>fabids</taxon>
        <taxon>Fabales</taxon>
        <taxon>Quillajaceae</taxon>
        <taxon>Quillaja</taxon>
    </lineage>
</organism>
<protein>
    <submittedName>
        <fullName evidence="8">Increased DNA methylation 1</fullName>
    </submittedName>
</protein>
<name>A0AAD7QI59_QUISA</name>
<evidence type="ECO:0000256" key="3">
    <source>
        <dbReference type="ARBA" id="ARBA00022771"/>
    </source>
</evidence>
<proteinExistence type="predicted"/>
<dbReference type="Proteomes" id="UP001163823">
    <property type="component" value="Chromosome 1"/>
</dbReference>
<accession>A0AAD7QI59</accession>
<dbReference type="SMART" id="SM00249">
    <property type="entry name" value="PHD"/>
    <property type="match status" value="1"/>
</dbReference>
<sequence length="622" mass="68655">MTLARRWSLLDPFVTVMFTDRKIGILKKGEAVKATCSLVYAKNMRTDAPLDYVKVDCSVATNDKKHASDLLYDSSTATESAVIVSEGNYNACIQNPGDGNLSAFCEQTNSGAVELLTGVSACMSDREGTHLVVNANSMRDQWNEISANQTSSLDLASLTASGLDSTCIQLNACRYNFLLTSGNLNCVLGSRETSSSHEGDSTNFHSFDKQSFEQNLEAHNEAEGDVGMISTEEKNVSIESQVTDIAGTLVQGCPGEPSMLCSGCQIEDDDLLVSTIIKKKAFCLSSTRSSREKCCKSKALIKRKSQKGCCRLLPRSLSNGGKHFKHGKLCFMGVRTVLSWLIDASVISINDVVQYRNTKDDAVTKDGLVSRDGIICRCCSKVITISQFKVHAGFKLSRPCLNLFMESGEPFTLCLLRAWSAEYKARKREKQVGRIDDNDKNDDSCGLCADGGELICCDNCPSTFHQTCLGIKELPEGSWYCRNCTCQICGNLVNDIDASNSFDRSQCSHCEHKYHETCLRERGIHGGAVSDTWFCGGSWQEVYYGLHSRIGFVNHFADGFLWTLLRCIQDDQRVNSAQWFALKAECNSRLAVALTIMDECFLSMMDPRTGIDMIPQVLYNWG</sequence>
<dbReference type="Pfam" id="PF00628">
    <property type="entry name" value="PHD"/>
    <property type="match status" value="1"/>
</dbReference>